<name>A0AAE0M1E9_9PEZI</name>
<dbReference type="PRINTS" id="PR00081">
    <property type="entry name" value="GDHRDH"/>
</dbReference>
<evidence type="ECO:0000256" key="1">
    <source>
        <dbReference type="ARBA" id="ARBA00023002"/>
    </source>
</evidence>
<reference evidence="2" key="2">
    <citation type="submission" date="2023-06" db="EMBL/GenBank/DDBJ databases">
        <authorList>
            <consortium name="Lawrence Berkeley National Laboratory"/>
            <person name="Haridas S."/>
            <person name="Hensen N."/>
            <person name="Bonometti L."/>
            <person name="Westerberg I."/>
            <person name="Brannstrom I.O."/>
            <person name="Guillou S."/>
            <person name="Cros-Aarteil S."/>
            <person name="Calhoun S."/>
            <person name="Kuo A."/>
            <person name="Mondo S."/>
            <person name="Pangilinan J."/>
            <person name="Riley R."/>
            <person name="Labutti K."/>
            <person name="Andreopoulos B."/>
            <person name="Lipzen A."/>
            <person name="Chen C."/>
            <person name="Yanf M."/>
            <person name="Daum C."/>
            <person name="Ng V."/>
            <person name="Clum A."/>
            <person name="Steindorff A."/>
            <person name="Ohm R."/>
            <person name="Martin F."/>
            <person name="Silar P."/>
            <person name="Natvig D."/>
            <person name="Lalanne C."/>
            <person name="Gautier V."/>
            <person name="Ament-Velasquez S.L."/>
            <person name="Kruys A."/>
            <person name="Hutchinson M.I."/>
            <person name="Powell A.J."/>
            <person name="Barry K."/>
            <person name="Miller A.N."/>
            <person name="Grigoriev I.V."/>
            <person name="Debuchy R."/>
            <person name="Gladieux P."/>
            <person name="Thoren M.H."/>
            <person name="Johannesson H."/>
        </authorList>
    </citation>
    <scope>NUCLEOTIDE SEQUENCE</scope>
    <source>
        <strain evidence="2">CBS 118394</strain>
    </source>
</reference>
<dbReference type="Proteomes" id="UP001283341">
    <property type="component" value="Unassembled WGS sequence"/>
</dbReference>
<dbReference type="GO" id="GO:0016491">
    <property type="term" value="F:oxidoreductase activity"/>
    <property type="evidence" value="ECO:0007669"/>
    <property type="project" value="UniProtKB-KW"/>
</dbReference>
<keyword evidence="1" id="KW-0560">Oxidoreductase</keyword>
<accession>A0AAE0M1E9</accession>
<dbReference type="Pfam" id="PF00106">
    <property type="entry name" value="adh_short"/>
    <property type="match status" value="1"/>
</dbReference>
<organism evidence="2 3">
    <name type="scientific">Apodospora peruviana</name>
    <dbReference type="NCBI Taxonomy" id="516989"/>
    <lineage>
        <taxon>Eukaryota</taxon>
        <taxon>Fungi</taxon>
        <taxon>Dikarya</taxon>
        <taxon>Ascomycota</taxon>
        <taxon>Pezizomycotina</taxon>
        <taxon>Sordariomycetes</taxon>
        <taxon>Sordariomycetidae</taxon>
        <taxon>Sordariales</taxon>
        <taxon>Lasiosphaeriaceae</taxon>
        <taxon>Apodospora</taxon>
    </lineage>
</organism>
<dbReference type="InterPro" id="IPR036291">
    <property type="entry name" value="NAD(P)-bd_dom_sf"/>
</dbReference>
<dbReference type="Gene3D" id="3.40.50.720">
    <property type="entry name" value="NAD(P)-binding Rossmann-like Domain"/>
    <property type="match status" value="1"/>
</dbReference>
<evidence type="ECO:0000313" key="3">
    <source>
        <dbReference type="Proteomes" id="UP001283341"/>
    </source>
</evidence>
<reference evidence="2" key="1">
    <citation type="journal article" date="2023" name="Mol. Phylogenet. Evol.">
        <title>Genome-scale phylogeny and comparative genomics of the fungal order Sordariales.</title>
        <authorList>
            <person name="Hensen N."/>
            <person name="Bonometti L."/>
            <person name="Westerberg I."/>
            <person name="Brannstrom I.O."/>
            <person name="Guillou S."/>
            <person name="Cros-Aarteil S."/>
            <person name="Calhoun S."/>
            <person name="Haridas S."/>
            <person name="Kuo A."/>
            <person name="Mondo S."/>
            <person name="Pangilinan J."/>
            <person name="Riley R."/>
            <person name="LaButti K."/>
            <person name="Andreopoulos B."/>
            <person name="Lipzen A."/>
            <person name="Chen C."/>
            <person name="Yan M."/>
            <person name="Daum C."/>
            <person name="Ng V."/>
            <person name="Clum A."/>
            <person name="Steindorff A."/>
            <person name="Ohm R.A."/>
            <person name="Martin F."/>
            <person name="Silar P."/>
            <person name="Natvig D.O."/>
            <person name="Lalanne C."/>
            <person name="Gautier V."/>
            <person name="Ament-Velasquez S.L."/>
            <person name="Kruys A."/>
            <person name="Hutchinson M.I."/>
            <person name="Powell A.J."/>
            <person name="Barry K."/>
            <person name="Miller A.N."/>
            <person name="Grigoriev I.V."/>
            <person name="Debuchy R."/>
            <person name="Gladieux P."/>
            <person name="Hiltunen Thoren M."/>
            <person name="Johannesson H."/>
        </authorList>
    </citation>
    <scope>NUCLEOTIDE SEQUENCE</scope>
    <source>
        <strain evidence="2">CBS 118394</strain>
    </source>
</reference>
<dbReference type="AlphaFoldDB" id="A0AAE0M1E9"/>
<dbReference type="PANTHER" id="PTHR43157:SF31">
    <property type="entry name" value="PHOSPHATIDYLINOSITOL-GLYCAN BIOSYNTHESIS CLASS F PROTEIN"/>
    <property type="match status" value="1"/>
</dbReference>
<dbReference type="InterPro" id="IPR002347">
    <property type="entry name" value="SDR_fam"/>
</dbReference>
<dbReference type="PANTHER" id="PTHR43157">
    <property type="entry name" value="PHOSPHATIDYLINOSITOL-GLYCAN BIOSYNTHESIS CLASS F PROTEIN-RELATED"/>
    <property type="match status" value="1"/>
</dbReference>
<comment type="caution">
    <text evidence="2">The sequence shown here is derived from an EMBL/GenBank/DDBJ whole genome shotgun (WGS) entry which is preliminary data.</text>
</comment>
<gene>
    <name evidence="2" type="ORF">B0H66DRAFT_577324</name>
</gene>
<keyword evidence="3" id="KW-1185">Reference proteome</keyword>
<protein>
    <submittedName>
        <fullName evidence="2">Retinol dehydrogenase 12</fullName>
    </submittedName>
</protein>
<proteinExistence type="predicted"/>
<dbReference type="SUPFAM" id="SSF51735">
    <property type="entry name" value="NAD(P)-binding Rossmann-fold domains"/>
    <property type="match status" value="1"/>
</dbReference>
<sequence length="335" mass="36394">METIKNTLAQNFGGNLSKLGTNQFSLDDCPHLTGKVGVVTGGTRGIGYGVAYTFLKHNISKLYLISVNEEVAERAKKSIASELGEEVASRIRWIKCDLSDWNHIKSVAESIANDTDRLDILVNNSGRGVMTPERTSYGVDRHMAVNHIGHVVLTSQLLPLLKKTAEKGNVVRISNQASTSHNSAPEDTKFDSLDDINRDVGANAQYGRSKLANILYARYFDRNVTQKGHPNLLMNATHPGVVSTKQSKTDIHEPFPIAGYAVSTLLEPFKKSNFEGAIPTVFAATTTTAGGQYICPPATPEKGSELAQSDKLADNLMELTRKVVSEKTPGIEVAI</sequence>
<evidence type="ECO:0000313" key="2">
    <source>
        <dbReference type="EMBL" id="KAK3315587.1"/>
    </source>
</evidence>
<dbReference type="EMBL" id="JAUEDM010000006">
    <property type="protein sequence ID" value="KAK3315587.1"/>
    <property type="molecule type" value="Genomic_DNA"/>
</dbReference>